<dbReference type="Gene3D" id="3.40.30.10">
    <property type="entry name" value="Glutaredoxin"/>
    <property type="match status" value="1"/>
</dbReference>
<feature type="compositionally biased region" description="Basic and acidic residues" evidence="1">
    <location>
        <begin position="40"/>
        <end position="55"/>
    </location>
</feature>
<gene>
    <name evidence="3" type="ORF">NCTC11343_05808</name>
</gene>
<reference evidence="3 4" key="1">
    <citation type="submission" date="2018-06" db="EMBL/GenBank/DDBJ databases">
        <authorList>
            <consortium name="Pathogen Informatics"/>
            <person name="Doyle S."/>
        </authorList>
    </citation>
    <scope>NUCLEOTIDE SEQUENCE [LARGE SCALE GENOMIC DNA]</scope>
    <source>
        <strain evidence="3 4">NCTC11343</strain>
    </source>
</reference>
<keyword evidence="2" id="KW-0732">Signal</keyword>
<dbReference type="InterPro" id="IPR036249">
    <property type="entry name" value="Thioredoxin-like_sf"/>
</dbReference>
<name>A0A2X2JTL7_SPHMU</name>
<proteinExistence type="predicted"/>
<feature type="region of interest" description="Disordered" evidence="1">
    <location>
        <begin position="23"/>
        <end position="64"/>
    </location>
</feature>
<feature type="signal peptide" evidence="2">
    <location>
        <begin position="1"/>
        <end position="20"/>
    </location>
</feature>
<dbReference type="Proteomes" id="UP000251241">
    <property type="component" value="Unassembled WGS sequence"/>
</dbReference>
<dbReference type="Pfam" id="PF00578">
    <property type="entry name" value="AhpC-TSA"/>
    <property type="match status" value="1"/>
</dbReference>
<dbReference type="InterPro" id="IPR013766">
    <property type="entry name" value="Thioredoxin_domain"/>
</dbReference>
<sequence>MNKKIILGVTALLAAGIISSCNNNKPKTDQTANTTQEASADSHDHAGHDHADHDPSQAAPKQSSDPAAILPNFTFYQLRSGIRVTQENVAKDKNTVFILFDPGCSHCQHEATELEKNIDRIKDVNIYYISMNDPALVLGFFDTFAPKLSKASNVEVLIDKDQTFIQTIHVPSQFPANYVYGADGKLKAHWEGEKNINEAISQFHK</sequence>
<dbReference type="AlphaFoldDB" id="A0A2X2JTL7"/>
<dbReference type="SUPFAM" id="SSF52833">
    <property type="entry name" value="Thioredoxin-like"/>
    <property type="match status" value="1"/>
</dbReference>
<dbReference type="InterPro" id="IPR000866">
    <property type="entry name" value="AhpC/TSA"/>
</dbReference>
<dbReference type="EMBL" id="UAUU01000011">
    <property type="protein sequence ID" value="SPZ95163.1"/>
    <property type="molecule type" value="Genomic_DNA"/>
</dbReference>
<feature type="chain" id="PRO_5043691481" evidence="2">
    <location>
        <begin position="21"/>
        <end position="205"/>
    </location>
</feature>
<dbReference type="GO" id="GO:0016209">
    <property type="term" value="F:antioxidant activity"/>
    <property type="evidence" value="ECO:0007669"/>
    <property type="project" value="InterPro"/>
</dbReference>
<dbReference type="GO" id="GO:0016491">
    <property type="term" value="F:oxidoreductase activity"/>
    <property type="evidence" value="ECO:0007669"/>
    <property type="project" value="InterPro"/>
</dbReference>
<accession>A0A2X2JTL7</accession>
<dbReference type="GeneID" id="97180534"/>
<dbReference type="PROSITE" id="PS51352">
    <property type="entry name" value="THIOREDOXIN_2"/>
    <property type="match status" value="1"/>
</dbReference>
<dbReference type="PROSITE" id="PS51257">
    <property type="entry name" value="PROKAR_LIPOPROTEIN"/>
    <property type="match status" value="1"/>
</dbReference>
<organism evidence="3 4">
    <name type="scientific">Sphingobacterium multivorum</name>
    <dbReference type="NCBI Taxonomy" id="28454"/>
    <lineage>
        <taxon>Bacteria</taxon>
        <taxon>Pseudomonadati</taxon>
        <taxon>Bacteroidota</taxon>
        <taxon>Sphingobacteriia</taxon>
        <taxon>Sphingobacteriales</taxon>
        <taxon>Sphingobacteriaceae</taxon>
        <taxon>Sphingobacterium</taxon>
    </lineage>
</organism>
<evidence type="ECO:0000256" key="1">
    <source>
        <dbReference type="SAM" id="MobiDB-lite"/>
    </source>
</evidence>
<feature type="compositionally biased region" description="Polar residues" evidence="1">
    <location>
        <begin position="23"/>
        <end position="37"/>
    </location>
</feature>
<protein>
    <submittedName>
        <fullName evidence="3">AhpC/TSA family</fullName>
    </submittedName>
</protein>
<evidence type="ECO:0000313" key="3">
    <source>
        <dbReference type="EMBL" id="SPZ95163.1"/>
    </source>
</evidence>
<evidence type="ECO:0000256" key="2">
    <source>
        <dbReference type="SAM" id="SignalP"/>
    </source>
</evidence>
<dbReference type="RefSeq" id="WP_112376480.1">
    <property type="nucleotide sequence ID" value="NZ_CP069793.1"/>
</dbReference>
<evidence type="ECO:0000313" key="4">
    <source>
        <dbReference type="Proteomes" id="UP000251241"/>
    </source>
</evidence>